<evidence type="ECO:0000259" key="8">
    <source>
        <dbReference type="Pfam" id="PF20684"/>
    </source>
</evidence>
<evidence type="ECO:0000256" key="1">
    <source>
        <dbReference type="ARBA" id="ARBA00004141"/>
    </source>
</evidence>
<dbReference type="Proteomes" id="UP000011715">
    <property type="component" value="Unassembled WGS sequence"/>
</dbReference>
<feature type="transmembrane region" description="Helical" evidence="7">
    <location>
        <begin position="145"/>
        <end position="170"/>
    </location>
</feature>
<feature type="transmembrane region" description="Helical" evidence="7">
    <location>
        <begin position="230"/>
        <end position="253"/>
    </location>
</feature>
<dbReference type="EMBL" id="GL876968">
    <property type="protein sequence ID" value="KLU85431.1"/>
    <property type="molecule type" value="Genomic_DNA"/>
</dbReference>
<evidence type="ECO:0000256" key="4">
    <source>
        <dbReference type="ARBA" id="ARBA00023136"/>
    </source>
</evidence>
<reference evidence="10" key="4">
    <citation type="journal article" date="2015" name="G3 (Bethesda)">
        <title>Genome sequences of three phytopathogenic species of the Magnaporthaceae family of fungi.</title>
        <authorList>
            <person name="Okagaki L.H."/>
            <person name="Nunes C.C."/>
            <person name="Sailsbery J."/>
            <person name="Clay B."/>
            <person name="Brown D."/>
            <person name="John T."/>
            <person name="Oh Y."/>
            <person name="Young N."/>
            <person name="Fitzgerald M."/>
            <person name="Haas B.J."/>
            <person name="Zeng Q."/>
            <person name="Young S."/>
            <person name="Adiconis X."/>
            <person name="Fan L."/>
            <person name="Levin J.Z."/>
            <person name="Mitchell T.K."/>
            <person name="Okubara P.A."/>
            <person name="Farman M.L."/>
            <person name="Kohn L.M."/>
            <person name="Birren B."/>
            <person name="Ma L.-J."/>
            <person name="Dean R.A."/>
        </authorList>
    </citation>
    <scope>NUCLEOTIDE SEQUENCE</scope>
    <source>
        <strain evidence="10">ATCC 64411 / 73-15</strain>
    </source>
</reference>
<reference evidence="11" key="2">
    <citation type="submission" date="2010-05" db="EMBL/GenBank/DDBJ databases">
        <title>The genome sequence of Magnaporthe poae strain ATCC 64411.</title>
        <authorList>
            <person name="Ma L.-J."/>
            <person name="Dead R."/>
            <person name="Young S."/>
            <person name="Zeng Q."/>
            <person name="Koehrsen M."/>
            <person name="Alvarado L."/>
            <person name="Berlin A."/>
            <person name="Chapman S.B."/>
            <person name="Chen Z."/>
            <person name="Freedman E."/>
            <person name="Gellesch M."/>
            <person name="Goldberg J."/>
            <person name="Griggs A."/>
            <person name="Gujja S."/>
            <person name="Heilman E.R."/>
            <person name="Heiman D."/>
            <person name="Hepburn T."/>
            <person name="Howarth C."/>
            <person name="Jen D."/>
            <person name="Larson L."/>
            <person name="Mehta T."/>
            <person name="Neiman D."/>
            <person name="Pearson M."/>
            <person name="Roberts A."/>
            <person name="Saif S."/>
            <person name="Shea T."/>
            <person name="Shenoy N."/>
            <person name="Sisk P."/>
            <person name="Stolte C."/>
            <person name="Sykes S."/>
            <person name="Walk T."/>
            <person name="White J."/>
            <person name="Yandava C."/>
            <person name="Haas B."/>
            <person name="Nusbaum C."/>
            <person name="Birren B."/>
        </authorList>
    </citation>
    <scope>NUCLEOTIDE SEQUENCE [LARGE SCALE GENOMIC DNA]</scope>
    <source>
        <strain evidence="11">ATCC 64411 / 73-15</strain>
    </source>
</reference>
<dbReference type="STRING" id="644358.A0A0C4DWS7"/>
<feature type="transmembrane region" description="Helical" evidence="7">
    <location>
        <begin position="38"/>
        <end position="59"/>
    </location>
</feature>
<dbReference type="OrthoDB" id="5022096at2759"/>
<feature type="compositionally biased region" description="Pro residues" evidence="6">
    <location>
        <begin position="1"/>
        <end position="20"/>
    </location>
</feature>
<reference evidence="10" key="5">
    <citation type="submission" date="2015-06" db="UniProtKB">
        <authorList>
            <consortium name="EnsemblFungi"/>
        </authorList>
    </citation>
    <scope>IDENTIFICATION</scope>
    <source>
        <strain evidence="10">ATCC 64411</strain>
    </source>
</reference>
<evidence type="ECO:0000313" key="11">
    <source>
        <dbReference type="Proteomes" id="UP000011715"/>
    </source>
</evidence>
<feature type="transmembrane region" description="Helical" evidence="7">
    <location>
        <begin position="194"/>
        <end position="218"/>
    </location>
</feature>
<dbReference type="GO" id="GO:0016020">
    <property type="term" value="C:membrane"/>
    <property type="evidence" value="ECO:0007669"/>
    <property type="project" value="UniProtKB-SubCell"/>
</dbReference>
<dbReference type="InterPro" id="IPR052337">
    <property type="entry name" value="SAT4-like"/>
</dbReference>
<feature type="region of interest" description="Disordered" evidence="6">
    <location>
        <begin position="446"/>
        <end position="467"/>
    </location>
</feature>
<dbReference type="InterPro" id="IPR049326">
    <property type="entry name" value="Rhodopsin_dom_fungi"/>
</dbReference>
<dbReference type="Pfam" id="PF20684">
    <property type="entry name" value="Fung_rhodopsin"/>
    <property type="match status" value="1"/>
</dbReference>
<feature type="region of interest" description="Disordered" evidence="6">
    <location>
        <begin position="1"/>
        <end position="27"/>
    </location>
</feature>
<evidence type="ECO:0000256" key="2">
    <source>
        <dbReference type="ARBA" id="ARBA00022692"/>
    </source>
</evidence>
<dbReference type="EnsemblFungi" id="MAPG_04457T0">
    <property type="protein sequence ID" value="MAPG_04457T0"/>
    <property type="gene ID" value="MAPG_04457"/>
</dbReference>
<feature type="transmembrane region" description="Helical" evidence="7">
    <location>
        <begin position="71"/>
        <end position="92"/>
    </location>
</feature>
<reference evidence="9" key="1">
    <citation type="submission" date="2010-05" db="EMBL/GenBank/DDBJ databases">
        <title>The Genome Sequence of Magnaporthe poae strain ATCC 64411.</title>
        <authorList>
            <consortium name="The Broad Institute Genome Sequencing Platform"/>
            <consortium name="Broad Institute Genome Sequencing Center for Infectious Disease"/>
            <person name="Ma L.-J."/>
            <person name="Dead R."/>
            <person name="Young S."/>
            <person name="Zeng Q."/>
            <person name="Koehrsen M."/>
            <person name="Alvarado L."/>
            <person name="Berlin A."/>
            <person name="Chapman S.B."/>
            <person name="Chen Z."/>
            <person name="Freedman E."/>
            <person name="Gellesch M."/>
            <person name="Goldberg J."/>
            <person name="Griggs A."/>
            <person name="Gujja S."/>
            <person name="Heilman E.R."/>
            <person name="Heiman D."/>
            <person name="Hepburn T."/>
            <person name="Howarth C."/>
            <person name="Jen D."/>
            <person name="Larson L."/>
            <person name="Mehta T."/>
            <person name="Neiman D."/>
            <person name="Pearson M."/>
            <person name="Roberts A."/>
            <person name="Saif S."/>
            <person name="Shea T."/>
            <person name="Shenoy N."/>
            <person name="Sisk P."/>
            <person name="Stolte C."/>
            <person name="Sykes S."/>
            <person name="Walk T."/>
            <person name="White J."/>
            <person name="Yandava C."/>
            <person name="Haas B."/>
            <person name="Nusbaum C."/>
            <person name="Birren B."/>
        </authorList>
    </citation>
    <scope>NUCLEOTIDE SEQUENCE</scope>
    <source>
        <strain evidence="9">ATCC 64411</strain>
    </source>
</reference>
<sequence length="499" mass="53087">MSNTGPPPSGPPPGAPPMGPPLKFQPGERENYNRGSEIIGVSCTLGALAFAVVCLRIWVRIRFIRQLAVEDYLMAISAVMLLVLALITIPTVNRGAGRHIEYIPPDDLAAALHLNFATQPSSLIALGMAKLSVGTFLLRVSPSRFYTWFIWALLGVTVISTCAGTLQLMLQCRPMEFIWNKALPGGGQCIPGDIIVAAAYAGFAIGIGTDFIFAVLPIPMLWNVQLNWRVKLAIMGILSLGLFTTAAAIVKSMFITSLGKEGDFMWDSVDITIWYNAEISVAIIAGSIPSLKPLFKKILESTSARRYAYGSKYGVSSRSKGGNGGTMGASRASKLSRTTQSATRNSNMPPPRASKHTSMFAHYGAADIDLDDVNSDKLGSVFEMSPSPGSKQAPKFESHVIACPPPAAAPGVLRRNLNPNPSSPTSTGPVLDGDACSSTGIGMALGGEGAHSARSSSESSGIIIQRPDDYLTPPGRITRTLEISVAVEDVYQKSVKDMV</sequence>
<evidence type="ECO:0000256" key="5">
    <source>
        <dbReference type="ARBA" id="ARBA00038359"/>
    </source>
</evidence>
<dbReference type="PANTHER" id="PTHR33048">
    <property type="entry name" value="PTH11-LIKE INTEGRAL MEMBRANE PROTEIN (AFU_ORTHOLOGUE AFUA_5G11245)"/>
    <property type="match status" value="1"/>
</dbReference>
<dbReference type="AlphaFoldDB" id="A0A0C4DWS7"/>
<protein>
    <recommendedName>
        <fullName evidence="8">Rhodopsin domain-containing protein</fullName>
    </recommendedName>
</protein>
<keyword evidence="3 7" id="KW-1133">Transmembrane helix</keyword>
<feature type="region of interest" description="Disordered" evidence="6">
    <location>
        <begin position="314"/>
        <end position="356"/>
    </location>
</feature>
<feature type="domain" description="Rhodopsin" evidence="8">
    <location>
        <begin position="55"/>
        <end position="297"/>
    </location>
</feature>
<feature type="compositionally biased region" description="Polar residues" evidence="6">
    <location>
        <begin position="333"/>
        <end position="347"/>
    </location>
</feature>
<feature type="transmembrane region" description="Helical" evidence="7">
    <location>
        <begin position="112"/>
        <end position="133"/>
    </location>
</feature>
<dbReference type="VEuPathDB" id="FungiDB:MAPG_04457"/>
<name>A0A0C4DWS7_MAGP6</name>
<dbReference type="eggNOG" id="ENOG502SI68">
    <property type="taxonomic scope" value="Eukaryota"/>
</dbReference>
<keyword evidence="4 7" id="KW-0472">Membrane</keyword>
<evidence type="ECO:0000256" key="3">
    <source>
        <dbReference type="ARBA" id="ARBA00022989"/>
    </source>
</evidence>
<dbReference type="PANTHER" id="PTHR33048:SF167">
    <property type="entry name" value="INTEGRAL MEMBRANE PROTEIN"/>
    <property type="match status" value="1"/>
</dbReference>
<comment type="subcellular location">
    <subcellularLocation>
        <location evidence="1">Membrane</location>
        <topology evidence="1">Multi-pass membrane protein</topology>
    </subcellularLocation>
</comment>
<evidence type="ECO:0000313" key="10">
    <source>
        <dbReference type="EnsemblFungi" id="MAPG_04457T0"/>
    </source>
</evidence>
<reference evidence="9" key="3">
    <citation type="submission" date="2011-03" db="EMBL/GenBank/DDBJ databases">
        <title>Annotation of Magnaporthe poae ATCC 64411.</title>
        <authorList>
            <person name="Ma L.-J."/>
            <person name="Dead R."/>
            <person name="Young S.K."/>
            <person name="Zeng Q."/>
            <person name="Gargeya S."/>
            <person name="Fitzgerald M."/>
            <person name="Haas B."/>
            <person name="Abouelleil A."/>
            <person name="Alvarado L."/>
            <person name="Arachchi H.M."/>
            <person name="Berlin A."/>
            <person name="Brown A."/>
            <person name="Chapman S.B."/>
            <person name="Chen Z."/>
            <person name="Dunbar C."/>
            <person name="Freedman E."/>
            <person name="Gearin G."/>
            <person name="Gellesch M."/>
            <person name="Goldberg J."/>
            <person name="Griggs A."/>
            <person name="Gujja S."/>
            <person name="Heiman D."/>
            <person name="Howarth C."/>
            <person name="Larson L."/>
            <person name="Lui A."/>
            <person name="MacDonald P.J.P."/>
            <person name="Mehta T."/>
            <person name="Montmayeur A."/>
            <person name="Murphy C."/>
            <person name="Neiman D."/>
            <person name="Pearson M."/>
            <person name="Priest M."/>
            <person name="Roberts A."/>
            <person name="Saif S."/>
            <person name="Shea T."/>
            <person name="Shenoy N."/>
            <person name="Sisk P."/>
            <person name="Stolte C."/>
            <person name="Sykes S."/>
            <person name="Yandava C."/>
            <person name="Wortman J."/>
            <person name="Nusbaum C."/>
            <person name="Birren B."/>
        </authorList>
    </citation>
    <scope>NUCLEOTIDE SEQUENCE</scope>
    <source>
        <strain evidence="9">ATCC 64411</strain>
    </source>
</reference>
<dbReference type="EMBL" id="ADBL01001053">
    <property type="status" value="NOT_ANNOTATED_CDS"/>
    <property type="molecule type" value="Genomic_DNA"/>
</dbReference>
<feature type="compositionally biased region" description="Low complexity" evidence="6">
    <location>
        <begin position="450"/>
        <end position="461"/>
    </location>
</feature>
<gene>
    <name evidence="9" type="ORF">MAPG_04457</name>
</gene>
<keyword evidence="2 7" id="KW-0812">Transmembrane</keyword>
<evidence type="ECO:0000256" key="6">
    <source>
        <dbReference type="SAM" id="MobiDB-lite"/>
    </source>
</evidence>
<evidence type="ECO:0000256" key="7">
    <source>
        <dbReference type="SAM" id="Phobius"/>
    </source>
</evidence>
<comment type="similarity">
    <text evidence="5">Belongs to the SAT4 family.</text>
</comment>
<dbReference type="OMA" id="NLTLWVK"/>
<organism evidence="10 11">
    <name type="scientific">Magnaporthiopsis poae (strain ATCC 64411 / 73-15)</name>
    <name type="common">Kentucky bluegrass fungus</name>
    <name type="synonym">Magnaporthe poae</name>
    <dbReference type="NCBI Taxonomy" id="644358"/>
    <lineage>
        <taxon>Eukaryota</taxon>
        <taxon>Fungi</taxon>
        <taxon>Dikarya</taxon>
        <taxon>Ascomycota</taxon>
        <taxon>Pezizomycotina</taxon>
        <taxon>Sordariomycetes</taxon>
        <taxon>Sordariomycetidae</taxon>
        <taxon>Magnaporthales</taxon>
        <taxon>Magnaporthaceae</taxon>
        <taxon>Magnaporthiopsis</taxon>
    </lineage>
</organism>
<keyword evidence="11" id="KW-1185">Reference proteome</keyword>
<evidence type="ECO:0000313" key="9">
    <source>
        <dbReference type="EMBL" id="KLU85431.1"/>
    </source>
</evidence>
<proteinExistence type="inferred from homology"/>
<accession>A0A0C4DWS7</accession>